<accession>A0A8H4N509</accession>
<protein>
    <recommendedName>
        <fullName evidence="4">HNH nuclease domain-containing protein</fullName>
    </recommendedName>
</protein>
<gene>
    <name evidence="2" type="ORF">GTA08_BOTSDO09553</name>
</gene>
<evidence type="ECO:0008006" key="4">
    <source>
        <dbReference type="Google" id="ProtNLM"/>
    </source>
</evidence>
<evidence type="ECO:0000313" key="3">
    <source>
        <dbReference type="Proteomes" id="UP000572817"/>
    </source>
</evidence>
<reference evidence="2" key="1">
    <citation type="submission" date="2020-04" db="EMBL/GenBank/DDBJ databases">
        <title>Genome Assembly and Annotation of Botryosphaeria dothidea sdau 11-99, a Latent Pathogen of Apple Fruit Ring Rot in China.</title>
        <authorList>
            <person name="Yu C."/>
            <person name="Diao Y."/>
            <person name="Lu Q."/>
            <person name="Zhao J."/>
            <person name="Cui S."/>
            <person name="Peng C."/>
            <person name="He B."/>
            <person name="Liu H."/>
        </authorList>
    </citation>
    <scope>NUCLEOTIDE SEQUENCE [LARGE SCALE GENOMIC DNA]</scope>
    <source>
        <strain evidence="2">Sdau11-99</strain>
    </source>
</reference>
<evidence type="ECO:0000256" key="1">
    <source>
        <dbReference type="SAM" id="MobiDB-lite"/>
    </source>
</evidence>
<dbReference type="EMBL" id="WWBZ02000062">
    <property type="protein sequence ID" value="KAF4303192.1"/>
    <property type="molecule type" value="Genomic_DNA"/>
</dbReference>
<evidence type="ECO:0000313" key="2">
    <source>
        <dbReference type="EMBL" id="KAF4303192.1"/>
    </source>
</evidence>
<sequence>MLAKLVGLLGASEPRRNRLRPPTPVAIAIAIALYHLTPSRLLIRVATAACLRRALPCRPPYDLHPPHPTSAVDDVVRCVTFRHPAYPDFLDQNIFLSLPAWDKPGGLHISTARLACAIVACNVRHGYFVSYNYRRVALDDDQLLTEPSYWFYVPLDDGLPGAVEPRPDNALYSYPLCPSFAQRIFPLLAWREAAWPPGWADAVRSAVAVHSALLLSGDAVVDDVNNAVTLRLDIHRCFNDAKFAFMRKSDAWAIFPRIRTFFETGLAKTVRVPELTAAGVCEVVWPCSPADFVKLDSSCDGHARSASPKKRKPSNAGLPGIGEAETTKRVYAHSHDTCTPAAAPSLISDSGASLLSEADGDGAGVAVVDLPTPAGQDANSEIKEWERMSALRERSLRARRPSSPGLLYCNYFKTSTLCDACRGWILD</sequence>
<comment type="caution">
    <text evidence="2">The sequence shown here is derived from an EMBL/GenBank/DDBJ whole genome shotgun (WGS) entry which is preliminary data.</text>
</comment>
<keyword evidence="3" id="KW-1185">Reference proteome</keyword>
<name>A0A8H4N509_9PEZI</name>
<dbReference type="Proteomes" id="UP000572817">
    <property type="component" value="Unassembled WGS sequence"/>
</dbReference>
<feature type="region of interest" description="Disordered" evidence="1">
    <location>
        <begin position="302"/>
        <end position="321"/>
    </location>
</feature>
<organism evidence="2 3">
    <name type="scientific">Botryosphaeria dothidea</name>
    <dbReference type="NCBI Taxonomy" id="55169"/>
    <lineage>
        <taxon>Eukaryota</taxon>
        <taxon>Fungi</taxon>
        <taxon>Dikarya</taxon>
        <taxon>Ascomycota</taxon>
        <taxon>Pezizomycotina</taxon>
        <taxon>Dothideomycetes</taxon>
        <taxon>Dothideomycetes incertae sedis</taxon>
        <taxon>Botryosphaeriales</taxon>
        <taxon>Botryosphaeriaceae</taxon>
        <taxon>Botryosphaeria</taxon>
    </lineage>
</organism>
<proteinExistence type="predicted"/>
<dbReference type="AlphaFoldDB" id="A0A8H4N509"/>
<dbReference type="OrthoDB" id="2142759at2759"/>